<comment type="similarity">
    <text evidence="2">Belongs to the ZC3H12 family.</text>
</comment>
<organism evidence="14 15">
    <name type="scientific">Mytilus edulis</name>
    <name type="common">Blue mussel</name>
    <dbReference type="NCBI Taxonomy" id="6550"/>
    <lineage>
        <taxon>Eukaryota</taxon>
        <taxon>Metazoa</taxon>
        <taxon>Spiralia</taxon>
        <taxon>Lophotrochozoa</taxon>
        <taxon>Mollusca</taxon>
        <taxon>Bivalvia</taxon>
        <taxon>Autobranchia</taxon>
        <taxon>Pteriomorphia</taxon>
        <taxon>Mytilida</taxon>
        <taxon>Mytiloidea</taxon>
        <taxon>Mytilidae</taxon>
        <taxon>Mytilinae</taxon>
        <taxon>Mytilus</taxon>
    </lineage>
</organism>
<evidence type="ECO:0000256" key="1">
    <source>
        <dbReference type="ARBA" id="ARBA00001946"/>
    </source>
</evidence>
<dbReference type="GO" id="GO:0008270">
    <property type="term" value="F:zinc ion binding"/>
    <property type="evidence" value="ECO:0007669"/>
    <property type="project" value="UniProtKB-KW"/>
</dbReference>
<dbReference type="InterPro" id="IPR040757">
    <property type="entry name" value="Regnase_1/ZC3H12_C"/>
</dbReference>
<dbReference type="OrthoDB" id="392925at2759"/>
<keyword evidence="9" id="KW-0460">Magnesium</keyword>
<feature type="compositionally biased region" description="Polar residues" evidence="12">
    <location>
        <begin position="755"/>
        <end position="773"/>
    </location>
</feature>
<evidence type="ECO:0000313" key="14">
    <source>
        <dbReference type="EMBL" id="CAG2205457.1"/>
    </source>
</evidence>
<keyword evidence="3" id="KW-0540">Nuclease</keyword>
<evidence type="ECO:0000256" key="12">
    <source>
        <dbReference type="SAM" id="MobiDB-lite"/>
    </source>
</evidence>
<proteinExistence type="inferred from homology"/>
<keyword evidence="4 10" id="KW-0479">Metal-binding</keyword>
<dbReference type="PANTHER" id="PTHR12876">
    <property type="entry name" value="N4BP1-RELATED"/>
    <property type="match status" value="1"/>
</dbReference>
<dbReference type="PANTHER" id="PTHR12876:SF35">
    <property type="entry name" value="LD08718P-RELATED"/>
    <property type="match status" value="1"/>
</dbReference>
<dbReference type="Gene3D" id="3.40.50.11980">
    <property type="match status" value="1"/>
</dbReference>
<feature type="domain" description="C3H1-type" evidence="13">
    <location>
        <begin position="541"/>
        <end position="567"/>
    </location>
</feature>
<evidence type="ECO:0000256" key="8">
    <source>
        <dbReference type="ARBA" id="ARBA00022833"/>
    </source>
</evidence>
<feature type="compositionally biased region" description="Basic and acidic residues" evidence="12">
    <location>
        <begin position="854"/>
        <end position="864"/>
    </location>
</feature>
<dbReference type="EC" id="3.1.-.-" evidence="14"/>
<evidence type="ECO:0000256" key="2">
    <source>
        <dbReference type="ARBA" id="ARBA00010922"/>
    </source>
</evidence>
<dbReference type="EMBL" id="CAJPWZ010001022">
    <property type="protein sequence ID" value="CAG2205457.1"/>
    <property type="molecule type" value="Genomic_DNA"/>
</dbReference>
<evidence type="ECO:0000256" key="4">
    <source>
        <dbReference type="ARBA" id="ARBA00022723"/>
    </source>
</evidence>
<feature type="zinc finger region" description="C3H1-type" evidence="10">
    <location>
        <begin position="541"/>
        <end position="567"/>
    </location>
</feature>
<feature type="compositionally biased region" description="Basic and acidic residues" evidence="12">
    <location>
        <begin position="737"/>
        <end position="749"/>
    </location>
</feature>
<keyword evidence="15" id="KW-1185">Reference proteome</keyword>
<keyword evidence="5" id="KW-0255">Endonuclease</keyword>
<evidence type="ECO:0000256" key="7">
    <source>
        <dbReference type="ARBA" id="ARBA00022801"/>
    </source>
</evidence>
<evidence type="ECO:0000256" key="5">
    <source>
        <dbReference type="ARBA" id="ARBA00022759"/>
    </source>
</evidence>
<dbReference type="Pfam" id="PF11977">
    <property type="entry name" value="RNase_Zc3h12a"/>
    <property type="match status" value="1"/>
</dbReference>
<evidence type="ECO:0000313" key="15">
    <source>
        <dbReference type="Proteomes" id="UP000683360"/>
    </source>
</evidence>
<feature type="compositionally biased region" description="Polar residues" evidence="12">
    <location>
        <begin position="691"/>
        <end position="711"/>
    </location>
</feature>
<dbReference type="AlphaFoldDB" id="A0A8S3R833"/>
<evidence type="ECO:0000256" key="11">
    <source>
        <dbReference type="SAM" id="Coils"/>
    </source>
</evidence>
<evidence type="ECO:0000256" key="6">
    <source>
        <dbReference type="ARBA" id="ARBA00022771"/>
    </source>
</evidence>
<dbReference type="Pfam" id="PF18039">
    <property type="entry name" value="UBA_6"/>
    <property type="match status" value="1"/>
</dbReference>
<evidence type="ECO:0000256" key="9">
    <source>
        <dbReference type="ARBA" id="ARBA00022842"/>
    </source>
</evidence>
<dbReference type="PROSITE" id="PS50103">
    <property type="entry name" value="ZF_C3H1"/>
    <property type="match status" value="1"/>
</dbReference>
<keyword evidence="11" id="KW-0175">Coiled coil</keyword>
<feature type="region of interest" description="Disordered" evidence="12">
    <location>
        <begin position="1046"/>
        <end position="1069"/>
    </location>
</feature>
<feature type="region of interest" description="Disordered" evidence="12">
    <location>
        <begin position="691"/>
        <end position="717"/>
    </location>
</feature>
<dbReference type="InterPro" id="IPR021869">
    <property type="entry name" value="RNase_Zc3h12_NYN"/>
</dbReference>
<sequence>MLSKDVDVDKSKAKLVQQYKNHIERVFGITLSAWSRLYDQAENGRSDGDGKMSTFRMSSEYSQESLEKAKNYIESLTAEGEEDFERIVEELSHEELNMVLENQNIIENESQAVLEFIKNSNDISIFGNCKNVRIAHAILNKMREKIKADESCFHMQDLINQSHFSMCSVDTIYSHDKSNIETSQTGRNNILTERQESLQTDGCPAESFISSSDNFKDIGNNLIDQLCRENVFSSPDEGDVTPDNESSSDRFSYNYCESFPSLSSRTQYSDPTPPLPNSDDENDVEVDRIIQDTKNRAQIEFALKLGYSEFEIATVLKRLQPDVSQNEMLSELIKVGMSSSFVADNGESETEETYCSSESSVPFLSYHDDNDFNNLRPIVIDGSNVAMSHGNKEVFSCHGIQLAVDWFRQRGHTQITVFVPQWRKESSRPDARITDQDILNQLEKEKTLVFTPARRIGGKRVVCYDDRYVLKLAAENDGVVVSNDNYRDLINEKPEYKKVVEERLLMFSFVNDRFMPPDDPLGRRGPSLDNFLSRQPARSQENLPPPCPYGSKKCTYGNKCKYYHPERGNIPQKSVTDKLAEHAKQKIQEVRAKAEAGAEKKKLLARKPKLALQRTKSLATELPTDLISSKIDKDFQKLSMEDVLKTTSEKDDKWKQYDEKLTIHRRKLEQLEQEEQVRQDEELRRQKDQEYLSTFSGGNTRSNTPSPNRLSPSPIRPQEQFLSGHLLLAKKLSDEANDSKLRRTDEHSYTKSPLAATQSQPVLSQEPANPQQPQHKKLSRQYSLQGAQDPRLKPNVRPQMSYDPSMMYKQSAYPSGPYEQSSSQYSVRHRPLDQSQPYKTEEDHYMHSASYNTERYKPRPKESEGTYLSPESQHMSLARMQSAPEVIHHIREQSIGRPIGKMMRQNSSSDTQLHIMGGETDPFNYNLFPQSNVERSSITKRQDSVTYNIGGQMQQEQYRRSSSTVGQYHYQGDQTYSQQPNLSPDPRWSFPEQGFQQPSYSIGPTSDMRENQPFFGREMSHDFTSLRSRGSQMWQNQHNIRHSSSYAGPSNDPFQQARHSIPSSMSSSDFHHMQSQISTEEFGAQSRPMGVPILGAQSVVPQTYQSIPPTDKRYALYYHLCALFPEPKVRAVMNQFPDIDNPQELCAYLIGAK</sequence>
<comment type="cofactor">
    <cofactor evidence="1">
        <name>Mg(2+)</name>
        <dbReference type="ChEBI" id="CHEBI:18420"/>
    </cofactor>
</comment>
<gene>
    <name evidence="14" type="ORF">MEDL_19735</name>
</gene>
<dbReference type="GO" id="GO:0004521">
    <property type="term" value="F:RNA endonuclease activity"/>
    <property type="evidence" value="ECO:0007669"/>
    <property type="project" value="TreeGrafter"/>
</dbReference>
<evidence type="ECO:0000256" key="3">
    <source>
        <dbReference type="ARBA" id="ARBA00022722"/>
    </source>
</evidence>
<dbReference type="GO" id="GO:0036464">
    <property type="term" value="C:cytoplasmic ribonucleoprotein granule"/>
    <property type="evidence" value="ECO:0007669"/>
    <property type="project" value="TreeGrafter"/>
</dbReference>
<feature type="region of interest" description="Disordered" evidence="12">
    <location>
        <begin position="262"/>
        <end position="282"/>
    </location>
</feature>
<feature type="region of interest" description="Disordered" evidence="12">
    <location>
        <begin position="850"/>
        <end position="873"/>
    </location>
</feature>
<protein>
    <submittedName>
        <fullName evidence="14">ZC3H12</fullName>
        <ecNumber evidence="14">3.1.-.-</ecNumber>
    </submittedName>
</protein>
<keyword evidence="8 10" id="KW-0862">Zinc</keyword>
<dbReference type="InterPro" id="IPR000571">
    <property type="entry name" value="Znf_CCCH"/>
</dbReference>
<dbReference type="InterPro" id="IPR040546">
    <property type="entry name" value="Rege-1_UBA-like"/>
</dbReference>
<dbReference type="FunFam" id="3.40.50.11980:FF:000001">
    <property type="entry name" value="ZC3H12A isoform 1"/>
    <property type="match status" value="1"/>
</dbReference>
<feature type="coiled-coil region" evidence="11">
    <location>
        <begin position="654"/>
        <end position="684"/>
    </location>
</feature>
<keyword evidence="7 14" id="KW-0378">Hydrolase</keyword>
<dbReference type="InterPro" id="IPR051101">
    <property type="entry name" value="ZC3H12/N4BP1_RNase_Reg"/>
</dbReference>
<dbReference type="CDD" id="cd18729">
    <property type="entry name" value="PIN_Zc3h12-like"/>
    <property type="match status" value="1"/>
</dbReference>
<comment type="caution">
    <text evidence="14">The sequence shown here is derived from an EMBL/GenBank/DDBJ whole genome shotgun (WGS) entry which is preliminary data.</text>
</comment>
<dbReference type="Proteomes" id="UP000683360">
    <property type="component" value="Unassembled WGS sequence"/>
</dbReference>
<feature type="region of interest" description="Disordered" evidence="12">
    <location>
        <begin position="737"/>
        <end position="830"/>
    </location>
</feature>
<evidence type="ECO:0000259" key="13">
    <source>
        <dbReference type="PROSITE" id="PS50103"/>
    </source>
</evidence>
<keyword evidence="6 10" id="KW-0863">Zinc-finger</keyword>
<evidence type="ECO:0000256" key="10">
    <source>
        <dbReference type="PROSITE-ProRule" id="PRU00723"/>
    </source>
</evidence>
<reference evidence="14" key="1">
    <citation type="submission" date="2021-03" db="EMBL/GenBank/DDBJ databases">
        <authorList>
            <person name="Bekaert M."/>
        </authorList>
    </citation>
    <scope>NUCLEOTIDE SEQUENCE</scope>
</reference>
<accession>A0A8S3R833</accession>
<name>A0A8S3R833_MYTED</name>
<dbReference type="GO" id="GO:0005634">
    <property type="term" value="C:nucleus"/>
    <property type="evidence" value="ECO:0007669"/>
    <property type="project" value="TreeGrafter"/>
</dbReference>
<dbReference type="GO" id="GO:0016787">
    <property type="term" value="F:hydrolase activity"/>
    <property type="evidence" value="ECO:0007669"/>
    <property type="project" value="UniProtKB-KW"/>
</dbReference>
<dbReference type="GO" id="GO:0003729">
    <property type="term" value="F:mRNA binding"/>
    <property type="evidence" value="ECO:0007669"/>
    <property type="project" value="TreeGrafter"/>
</dbReference>
<dbReference type="Pfam" id="PF18561">
    <property type="entry name" value="Regnase_1_C"/>
    <property type="match status" value="1"/>
</dbReference>